<name>A0A0C3AV04_9AGAM</name>
<feature type="compositionally biased region" description="Low complexity" evidence="2">
    <location>
        <begin position="135"/>
        <end position="148"/>
    </location>
</feature>
<feature type="compositionally biased region" description="Polar residues" evidence="2">
    <location>
        <begin position="112"/>
        <end position="122"/>
    </location>
</feature>
<feature type="compositionally biased region" description="Low complexity" evidence="2">
    <location>
        <begin position="534"/>
        <end position="547"/>
    </location>
</feature>
<feature type="region of interest" description="Disordered" evidence="2">
    <location>
        <begin position="50"/>
        <end position="148"/>
    </location>
</feature>
<feature type="region of interest" description="Disordered" evidence="2">
    <location>
        <begin position="1"/>
        <end position="38"/>
    </location>
</feature>
<feature type="compositionally biased region" description="Low complexity" evidence="2">
    <location>
        <begin position="682"/>
        <end position="693"/>
    </location>
</feature>
<feature type="region of interest" description="Disordered" evidence="2">
    <location>
        <begin position="520"/>
        <end position="596"/>
    </location>
</feature>
<organism evidence="3 4">
    <name type="scientific">Scleroderma citrinum Foug A</name>
    <dbReference type="NCBI Taxonomy" id="1036808"/>
    <lineage>
        <taxon>Eukaryota</taxon>
        <taxon>Fungi</taxon>
        <taxon>Dikarya</taxon>
        <taxon>Basidiomycota</taxon>
        <taxon>Agaricomycotina</taxon>
        <taxon>Agaricomycetes</taxon>
        <taxon>Agaricomycetidae</taxon>
        <taxon>Boletales</taxon>
        <taxon>Sclerodermatineae</taxon>
        <taxon>Sclerodermataceae</taxon>
        <taxon>Scleroderma</taxon>
    </lineage>
</organism>
<keyword evidence="4" id="KW-1185">Reference proteome</keyword>
<evidence type="ECO:0000313" key="3">
    <source>
        <dbReference type="EMBL" id="KIM68792.1"/>
    </source>
</evidence>
<proteinExistence type="predicted"/>
<keyword evidence="1" id="KW-0175">Coiled coil</keyword>
<dbReference type="AlphaFoldDB" id="A0A0C3AV04"/>
<gene>
    <name evidence="3" type="ORF">SCLCIDRAFT_895165</name>
</gene>
<protein>
    <submittedName>
        <fullName evidence="3">Uncharacterized protein</fullName>
    </submittedName>
</protein>
<feature type="coiled-coil region" evidence="1">
    <location>
        <begin position="446"/>
        <end position="495"/>
    </location>
</feature>
<dbReference type="EMBL" id="KN822008">
    <property type="protein sequence ID" value="KIM68792.1"/>
    <property type="molecule type" value="Genomic_DNA"/>
</dbReference>
<evidence type="ECO:0000256" key="1">
    <source>
        <dbReference type="SAM" id="Coils"/>
    </source>
</evidence>
<dbReference type="InParanoid" id="A0A0C3AV04"/>
<feature type="compositionally biased region" description="Polar residues" evidence="2">
    <location>
        <begin position="553"/>
        <end position="588"/>
    </location>
</feature>
<feature type="compositionally biased region" description="Basic and acidic residues" evidence="2">
    <location>
        <begin position="741"/>
        <end position="753"/>
    </location>
</feature>
<dbReference type="HOGENOM" id="CLU_016661_0_0_1"/>
<evidence type="ECO:0000313" key="4">
    <source>
        <dbReference type="Proteomes" id="UP000053989"/>
    </source>
</evidence>
<sequence>MRRFASVFSSRRDKPDAPSTVSSNDSSQQVPKKSRGFASLARRALQPSLPPLIAGNLANSSSSSSSGSTTLRTPDDDGLPHKLNKTGSWKSWLGTKKHNDLTGDEKRLASRPPSNTTLSQPHIDSCNAAVDDAGSSPSEEGSEHSVSMVYSSSQIARARAHARIMITNSLIQQPTAPPLLEAAEFAPFPRSCSPYRHLPRRDTLESRLHKKALLSHLDRSSPLEEPLIAKWLSKIGATAQNTIRDPWHDFFPASSAIMECSKGLRSWVSRPYYEERIHVWTREESGGVVCSRVAGPQLGVAALEYSEVLDLLARTLPGPSTEEFEGAAFDPTAALLPSSQGKCSPQSSLLFFPKLSAAPIIKLQLPEIVALDIECPLATVTSEPSLTLPLPNPESSGSPAIASAVGVSAPKRGVRFAEDDSKDDQIPLGYVLRKRKNKEQKAKFLRQERERRASQVELAMQEEERARKEAERLELEKLRRAREMERRRVEDQEKQRAYMGELYAARARREASRAGQASAFFIHPPGGDRTDTPAGASARRNSSSRGSELIVPTMNTSYDGSPASSLPATPGSQISFSRPPSVYSAHTASSEDVRREARRIRRSSMVPDPSKQMPLQVPYDPRASFMPFGTSWGSIPPVPPIPPIHMMPVVPFVNAIPLYGMEMPLLPPAAPFMMDQYRSRSSRSYNSSQSQESLRQHSNQPSRNHSSDRISSRSGSSHIAPHHRRRSSDGPVVAGTSGRAALDRDGRSQHDLRSSSTHPEYSRSSSYRHSDVASTSSKSPKRTSVAQPQPHPSPSPRRSGAS</sequence>
<feature type="compositionally biased region" description="Low complexity" evidence="2">
    <location>
        <begin position="54"/>
        <end position="71"/>
    </location>
</feature>
<feature type="compositionally biased region" description="Polar residues" evidence="2">
    <location>
        <begin position="754"/>
        <end position="778"/>
    </location>
</feature>
<reference evidence="3 4" key="1">
    <citation type="submission" date="2014-04" db="EMBL/GenBank/DDBJ databases">
        <authorList>
            <consortium name="DOE Joint Genome Institute"/>
            <person name="Kuo A."/>
            <person name="Kohler A."/>
            <person name="Nagy L.G."/>
            <person name="Floudas D."/>
            <person name="Copeland A."/>
            <person name="Barry K.W."/>
            <person name="Cichocki N."/>
            <person name="Veneault-Fourrey C."/>
            <person name="LaButti K."/>
            <person name="Lindquist E.A."/>
            <person name="Lipzen A."/>
            <person name="Lundell T."/>
            <person name="Morin E."/>
            <person name="Murat C."/>
            <person name="Sun H."/>
            <person name="Tunlid A."/>
            <person name="Henrissat B."/>
            <person name="Grigoriev I.V."/>
            <person name="Hibbett D.S."/>
            <person name="Martin F."/>
            <person name="Nordberg H.P."/>
            <person name="Cantor M.N."/>
            <person name="Hua S.X."/>
        </authorList>
    </citation>
    <scope>NUCLEOTIDE SEQUENCE [LARGE SCALE GENOMIC DNA]</scope>
    <source>
        <strain evidence="3 4">Foug A</strain>
    </source>
</reference>
<reference evidence="4" key="2">
    <citation type="submission" date="2015-01" db="EMBL/GenBank/DDBJ databases">
        <title>Evolutionary Origins and Diversification of the Mycorrhizal Mutualists.</title>
        <authorList>
            <consortium name="DOE Joint Genome Institute"/>
            <consortium name="Mycorrhizal Genomics Consortium"/>
            <person name="Kohler A."/>
            <person name="Kuo A."/>
            <person name="Nagy L.G."/>
            <person name="Floudas D."/>
            <person name="Copeland A."/>
            <person name="Barry K.W."/>
            <person name="Cichocki N."/>
            <person name="Veneault-Fourrey C."/>
            <person name="LaButti K."/>
            <person name="Lindquist E.A."/>
            <person name="Lipzen A."/>
            <person name="Lundell T."/>
            <person name="Morin E."/>
            <person name="Murat C."/>
            <person name="Riley R."/>
            <person name="Ohm R."/>
            <person name="Sun H."/>
            <person name="Tunlid A."/>
            <person name="Henrissat B."/>
            <person name="Grigoriev I.V."/>
            <person name="Hibbett D.S."/>
            <person name="Martin F."/>
        </authorList>
    </citation>
    <scope>NUCLEOTIDE SEQUENCE [LARGE SCALE GENOMIC DNA]</scope>
    <source>
        <strain evidence="4">Foug A</strain>
    </source>
</reference>
<accession>A0A0C3AV04</accession>
<dbReference type="Proteomes" id="UP000053989">
    <property type="component" value="Unassembled WGS sequence"/>
</dbReference>
<evidence type="ECO:0000256" key="2">
    <source>
        <dbReference type="SAM" id="MobiDB-lite"/>
    </source>
</evidence>
<dbReference type="OrthoDB" id="3268641at2759"/>
<feature type="compositionally biased region" description="Polar residues" evidence="2">
    <location>
        <begin position="19"/>
        <end position="31"/>
    </location>
</feature>
<feature type="region of interest" description="Disordered" evidence="2">
    <location>
        <begin position="680"/>
        <end position="802"/>
    </location>
</feature>
<dbReference type="STRING" id="1036808.A0A0C3AV04"/>
<feature type="compositionally biased region" description="Basic and acidic residues" evidence="2">
    <location>
        <begin position="97"/>
        <end position="108"/>
    </location>
</feature>